<dbReference type="EMBL" id="JADNRY010000014">
    <property type="protein sequence ID" value="KAF9074280.1"/>
    <property type="molecule type" value="Genomic_DNA"/>
</dbReference>
<accession>A0A9P5UBM6</accession>
<proteinExistence type="predicted"/>
<sequence>MLRLCIAKCKVGIYTHRVEQIGDVQQAYATSDPPPTTPGYLYILKDELAGFEQLSGGENALWLIDVAHGLCDPRQKRGHLPPVSPILSIFDPCFGICLCKNLYACFDDYEVGFRKFFENGQVRYYVHDFTSKNINIYGLDVDLPGYPLPPLHGTCVTPPDPTSPPPGLLFWHYLQCVIHKSGHQMFKNLANIVHFELPMRMEDDSEDEDSKEGFWPSAILDLGSIPTFPGDDLHPITAEGDEAGVQELGKAPNGALDNVTVGIRGGMMSKQYAPVTRTNANSRSPIAKDNTHVLATEDLSQGKNAGDGGGMQEHRKATSGGELDNVVVGNKAKGRYEEQTTVIQGYR</sequence>
<dbReference type="AlphaFoldDB" id="A0A9P5UBM6"/>
<name>A0A9P5UBM6_9AGAR</name>
<dbReference type="Proteomes" id="UP000772434">
    <property type="component" value="Unassembled WGS sequence"/>
</dbReference>
<feature type="region of interest" description="Disordered" evidence="1">
    <location>
        <begin position="300"/>
        <end position="321"/>
    </location>
</feature>
<organism evidence="2 3">
    <name type="scientific">Rhodocollybia butyracea</name>
    <dbReference type="NCBI Taxonomy" id="206335"/>
    <lineage>
        <taxon>Eukaryota</taxon>
        <taxon>Fungi</taxon>
        <taxon>Dikarya</taxon>
        <taxon>Basidiomycota</taxon>
        <taxon>Agaricomycotina</taxon>
        <taxon>Agaricomycetes</taxon>
        <taxon>Agaricomycetidae</taxon>
        <taxon>Agaricales</taxon>
        <taxon>Marasmiineae</taxon>
        <taxon>Omphalotaceae</taxon>
        <taxon>Rhodocollybia</taxon>
    </lineage>
</organism>
<dbReference type="OrthoDB" id="3141919at2759"/>
<evidence type="ECO:0000313" key="2">
    <source>
        <dbReference type="EMBL" id="KAF9074280.1"/>
    </source>
</evidence>
<evidence type="ECO:0000313" key="3">
    <source>
        <dbReference type="Proteomes" id="UP000772434"/>
    </source>
</evidence>
<protein>
    <submittedName>
        <fullName evidence="2">Uncharacterized protein</fullName>
    </submittedName>
</protein>
<comment type="caution">
    <text evidence="2">The sequence shown here is derived from an EMBL/GenBank/DDBJ whole genome shotgun (WGS) entry which is preliminary data.</text>
</comment>
<keyword evidence="3" id="KW-1185">Reference proteome</keyword>
<gene>
    <name evidence="2" type="ORF">BDP27DRAFT_1416577</name>
</gene>
<reference evidence="2" key="1">
    <citation type="submission" date="2020-11" db="EMBL/GenBank/DDBJ databases">
        <authorList>
            <consortium name="DOE Joint Genome Institute"/>
            <person name="Ahrendt S."/>
            <person name="Riley R."/>
            <person name="Andreopoulos W."/>
            <person name="Labutti K."/>
            <person name="Pangilinan J."/>
            <person name="Ruiz-Duenas F.J."/>
            <person name="Barrasa J.M."/>
            <person name="Sanchez-Garcia M."/>
            <person name="Camarero S."/>
            <person name="Miyauchi S."/>
            <person name="Serrano A."/>
            <person name="Linde D."/>
            <person name="Babiker R."/>
            <person name="Drula E."/>
            <person name="Ayuso-Fernandez I."/>
            <person name="Pacheco R."/>
            <person name="Padilla G."/>
            <person name="Ferreira P."/>
            <person name="Barriuso J."/>
            <person name="Kellner H."/>
            <person name="Castanera R."/>
            <person name="Alfaro M."/>
            <person name="Ramirez L."/>
            <person name="Pisabarro A.G."/>
            <person name="Kuo A."/>
            <person name="Tritt A."/>
            <person name="Lipzen A."/>
            <person name="He G."/>
            <person name="Yan M."/>
            <person name="Ng V."/>
            <person name="Cullen D."/>
            <person name="Martin F."/>
            <person name="Rosso M.-N."/>
            <person name="Henrissat B."/>
            <person name="Hibbett D."/>
            <person name="Martinez A.T."/>
            <person name="Grigoriev I.V."/>
        </authorList>
    </citation>
    <scope>NUCLEOTIDE SEQUENCE</scope>
    <source>
        <strain evidence="2">AH 40177</strain>
    </source>
</reference>
<evidence type="ECO:0000256" key="1">
    <source>
        <dbReference type="SAM" id="MobiDB-lite"/>
    </source>
</evidence>